<dbReference type="HOGENOM" id="CLU_2005663_0_0_1"/>
<dbReference type="RefSeq" id="XP_016213537.1">
    <property type="nucleotide sequence ID" value="XM_016358436.1"/>
</dbReference>
<evidence type="ECO:0000313" key="1">
    <source>
        <dbReference type="EMBL" id="KIW03669.1"/>
    </source>
</evidence>
<dbReference type="OrthoDB" id="2947043at2759"/>
<dbReference type="GeneID" id="27312963"/>
<dbReference type="AlphaFoldDB" id="A0A0D2AWX0"/>
<proteinExistence type="predicted"/>
<name>A0A0D2AWX0_9PEZI</name>
<dbReference type="VEuPathDB" id="FungiDB:PV09_04990"/>
<reference evidence="1 2" key="1">
    <citation type="submission" date="2015-01" db="EMBL/GenBank/DDBJ databases">
        <title>The Genome Sequence of Ochroconis gallopava CBS43764.</title>
        <authorList>
            <consortium name="The Broad Institute Genomics Platform"/>
            <person name="Cuomo C."/>
            <person name="de Hoog S."/>
            <person name="Gorbushina A."/>
            <person name="Stielow B."/>
            <person name="Teixiera M."/>
            <person name="Abouelleil A."/>
            <person name="Chapman S.B."/>
            <person name="Priest M."/>
            <person name="Young S.K."/>
            <person name="Wortman J."/>
            <person name="Nusbaum C."/>
            <person name="Birren B."/>
        </authorList>
    </citation>
    <scope>NUCLEOTIDE SEQUENCE [LARGE SCALE GENOMIC DNA]</scope>
    <source>
        <strain evidence="1 2">CBS 43764</strain>
    </source>
</reference>
<evidence type="ECO:0000313" key="2">
    <source>
        <dbReference type="Proteomes" id="UP000053259"/>
    </source>
</evidence>
<organism evidence="1 2">
    <name type="scientific">Verruconis gallopava</name>
    <dbReference type="NCBI Taxonomy" id="253628"/>
    <lineage>
        <taxon>Eukaryota</taxon>
        <taxon>Fungi</taxon>
        <taxon>Dikarya</taxon>
        <taxon>Ascomycota</taxon>
        <taxon>Pezizomycotina</taxon>
        <taxon>Dothideomycetes</taxon>
        <taxon>Pleosporomycetidae</taxon>
        <taxon>Venturiales</taxon>
        <taxon>Sympoventuriaceae</taxon>
        <taxon>Verruconis</taxon>
    </lineage>
</organism>
<dbReference type="RefSeq" id="XP_016213538.1">
    <property type="nucleotide sequence ID" value="XM_016358437.1"/>
</dbReference>
<evidence type="ECO:0008006" key="3">
    <source>
        <dbReference type="Google" id="ProtNLM"/>
    </source>
</evidence>
<protein>
    <recommendedName>
        <fullName evidence="3">SnoaL-like domain-containing protein</fullName>
    </recommendedName>
</protein>
<dbReference type="Proteomes" id="UP000053259">
    <property type="component" value="Unassembled WGS sequence"/>
</dbReference>
<dbReference type="EMBL" id="KN847543">
    <property type="protein sequence ID" value="KIW03669.1"/>
    <property type="molecule type" value="Genomic_DNA"/>
</dbReference>
<sequence length="124" mass="13888">MPKIDASWVTSFVECLAVGSSSPDDIRNDVDAFLSPSYVQNRHGVKSNYEDTILHLVQVRSAIVELKVELIDLVVDETKGKFASRHVAYVKNKEGKESSVEVALFGSFDDEGKLTYVYEMSRQL</sequence>
<keyword evidence="2" id="KW-1185">Reference proteome</keyword>
<dbReference type="EMBL" id="KN847543">
    <property type="protein sequence ID" value="KIW03668.1"/>
    <property type="molecule type" value="Genomic_DNA"/>
</dbReference>
<gene>
    <name evidence="1" type="ORF">PV09_04990</name>
</gene>
<accession>A0A0D2AWX0</accession>